<reference evidence="2" key="1">
    <citation type="submission" date="2016-01" db="EMBL/GenBank/DDBJ databases">
        <title>Isolation and Characterization of Enterobacteria phage CBB.</title>
        <authorList>
            <person name="Buttimer C.T.H."/>
            <person name="Hendrix H."/>
            <person name="Alexandre H."/>
            <person name="O'Mahony J."/>
            <person name="Lavigne R."/>
            <person name="Coffey A."/>
        </authorList>
    </citation>
    <scope>NUCLEOTIDE SEQUENCE [LARGE SCALE GENOMIC DNA]</scope>
</reference>
<accession>A0A1L2CUM9</accession>
<sequence>MTVDKAFDIVVQGLLNGKGLHPSSNEIWYAEKIAIECNLRVDTVRQVLHRLNLEGCCSKRIIWYSAGGHWGGCMHTRLDYMDQVVMWEAKQYHVYMDKLTEKYGK</sequence>
<proteinExistence type="predicted"/>
<protein>
    <submittedName>
        <fullName evidence="1">Uncharacterized protein</fullName>
    </submittedName>
</protein>
<dbReference type="EMBL" id="KU574722">
    <property type="protein sequence ID" value="AMM43707.1"/>
    <property type="molecule type" value="Genomic_DNA"/>
</dbReference>
<evidence type="ECO:0000313" key="1">
    <source>
        <dbReference type="EMBL" id="AMM43707.1"/>
    </source>
</evidence>
<name>A0A1L2CUM9_9CAUD</name>
<gene>
    <name evidence="1" type="ORF">CBB_142</name>
</gene>
<evidence type="ECO:0000313" key="2">
    <source>
        <dbReference type="Proteomes" id="UP000223891"/>
    </source>
</evidence>
<organism evidence="1 2">
    <name type="scientific">Pectobacterium phage vB_PcaM_CBB</name>
    <dbReference type="NCBI Taxonomy" id="2772511"/>
    <lineage>
        <taxon>Viruses</taxon>
        <taxon>Duplodnaviria</taxon>
        <taxon>Heunggongvirae</taxon>
        <taxon>Uroviricota</taxon>
        <taxon>Caudoviricetes</taxon>
        <taxon>Mimasvirus</taxon>
        <taxon>Mimasvirus CBB</taxon>
    </lineage>
</organism>
<keyword evidence="2" id="KW-1185">Reference proteome</keyword>
<dbReference type="Proteomes" id="UP000223891">
    <property type="component" value="Segment"/>
</dbReference>